<proteinExistence type="predicted"/>
<dbReference type="EMBL" id="JACASE010000008">
    <property type="protein sequence ID" value="KAF6440994.1"/>
    <property type="molecule type" value="Genomic_DNA"/>
</dbReference>
<reference evidence="1 2" key="1">
    <citation type="journal article" date="2020" name="Nature">
        <title>Six reference-quality genomes reveal evolution of bat adaptations.</title>
        <authorList>
            <person name="Jebb D."/>
            <person name="Huang Z."/>
            <person name="Pippel M."/>
            <person name="Hughes G.M."/>
            <person name="Lavrichenko K."/>
            <person name="Devanna P."/>
            <person name="Winkler S."/>
            <person name="Jermiin L.S."/>
            <person name="Skirmuntt E.C."/>
            <person name="Katzourakis A."/>
            <person name="Burkitt-Gray L."/>
            <person name="Ray D.A."/>
            <person name="Sullivan K.A.M."/>
            <person name="Roscito J.G."/>
            <person name="Kirilenko B.M."/>
            <person name="Davalos L.M."/>
            <person name="Corthals A.P."/>
            <person name="Power M.L."/>
            <person name="Jones G."/>
            <person name="Ransome R.D."/>
            <person name="Dechmann D.K.N."/>
            <person name="Locatelli A.G."/>
            <person name="Puechmaille S.J."/>
            <person name="Fedrigo O."/>
            <person name="Jarvis E.D."/>
            <person name="Hiller M."/>
            <person name="Vernes S.C."/>
            <person name="Myers E.W."/>
            <person name="Teeling E.C."/>
        </authorList>
    </citation>
    <scope>NUCLEOTIDE SEQUENCE [LARGE SCALE GENOMIC DNA]</scope>
    <source>
        <strain evidence="1">MRouAeg1</strain>
        <tissue evidence="1">Muscle</tissue>
    </source>
</reference>
<accession>A0A7J8EZS8</accession>
<keyword evidence="2" id="KW-1185">Reference proteome</keyword>
<organism evidence="1 2">
    <name type="scientific">Rousettus aegyptiacus</name>
    <name type="common">Egyptian fruit bat</name>
    <name type="synonym">Pteropus aegyptiacus</name>
    <dbReference type="NCBI Taxonomy" id="9407"/>
    <lineage>
        <taxon>Eukaryota</taxon>
        <taxon>Metazoa</taxon>
        <taxon>Chordata</taxon>
        <taxon>Craniata</taxon>
        <taxon>Vertebrata</taxon>
        <taxon>Euteleostomi</taxon>
        <taxon>Mammalia</taxon>
        <taxon>Eutheria</taxon>
        <taxon>Laurasiatheria</taxon>
        <taxon>Chiroptera</taxon>
        <taxon>Yinpterochiroptera</taxon>
        <taxon>Pteropodoidea</taxon>
        <taxon>Pteropodidae</taxon>
        <taxon>Rousettinae</taxon>
        <taxon>Rousettus</taxon>
    </lineage>
</organism>
<sequence>MSELQTNSSPHLDRGVEKGLRFLERRSRTPRTWRLGVCPGPSGLTPMGPRGRTAAQVPLSAEVLTPGWPCFKQNGRTPSTFLPTEGPRGCVDLFGYFNFSQMCFIYEARRRCAVKRFKGTVALPSGLLASTAAVVFCDSIGSFFFFLTKQDPIVDLASCIFFPPAQFIQPFPF</sequence>
<evidence type="ECO:0000313" key="1">
    <source>
        <dbReference type="EMBL" id="KAF6440994.1"/>
    </source>
</evidence>
<dbReference type="Proteomes" id="UP000593571">
    <property type="component" value="Unassembled WGS sequence"/>
</dbReference>
<name>A0A7J8EZS8_ROUAE</name>
<protein>
    <submittedName>
        <fullName evidence="1">Uncharacterized protein</fullName>
    </submittedName>
</protein>
<evidence type="ECO:0000313" key="2">
    <source>
        <dbReference type="Proteomes" id="UP000593571"/>
    </source>
</evidence>
<dbReference type="AlphaFoldDB" id="A0A7J8EZS8"/>
<gene>
    <name evidence="1" type="ORF">HJG63_012223</name>
</gene>
<comment type="caution">
    <text evidence="1">The sequence shown here is derived from an EMBL/GenBank/DDBJ whole genome shotgun (WGS) entry which is preliminary data.</text>
</comment>